<dbReference type="Pfam" id="PF25967">
    <property type="entry name" value="RND-MFP_C"/>
    <property type="match status" value="1"/>
</dbReference>
<organism evidence="4 5">
    <name type="scientific">Paenibacillus albiflavus</name>
    <dbReference type="NCBI Taxonomy" id="2545760"/>
    <lineage>
        <taxon>Bacteria</taxon>
        <taxon>Bacillati</taxon>
        <taxon>Bacillota</taxon>
        <taxon>Bacilli</taxon>
        <taxon>Bacillales</taxon>
        <taxon>Paenibacillaceae</taxon>
        <taxon>Paenibacillus</taxon>
    </lineage>
</organism>
<feature type="domain" description="Multidrug resistance protein MdtA-like C-terminal permuted SH3" evidence="3">
    <location>
        <begin position="311"/>
        <end position="366"/>
    </location>
</feature>
<dbReference type="Gene3D" id="2.40.50.100">
    <property type="match status" value="1"/>
</dbReference>
<dbReference type="RefSeq" id="WP_132420354.1">
    <property type="nucleotide sequence ID" value="NZ_SKFG01000042.1"/>
</dbReference>
<evidence type="ECO:0000256" key="1">
    <source>
        <dbReference type="SAM" id="Coils"/>
    </source>
</evidence>
<name>A0A4R4DYY3_9BACL</name>
<feature type="region of interest" description="Disordered" evidence="2">
    <location>
        <begin position="244"/>
        <end position="273"/>
    </location>
</feature>
<keyword evidence="5" id="KW-1185">Reference proteome</keyword>
<dbReference type="PANTHER" id="PTHR30469:SF33">
    <property type="entry name" value="SLR1207 PROTEIN"/>
    <property type="match status" value="1"/>
</dbReference>
<protein>
    <submittedName>
        <fullName evidence="4">HlyD family efflux transporter periplasmic adaptor subunit</fullName>
    </submittedName>
</protein>
<dbReference type="EMBL" id="SKFG01000042">
    <property type="protein sequence ID" value="TCZ71062.1"/>
    <property type="molecule type" value="Genomic_DNA"/>
</dbReference>
<dbReference type="SUPFAM" id="SSF111369">
    <property type="entry name" value="HlyD-like secretion proteins"/>
    <property type="match status" value="1"/>
</dbReference>
<dbReference type="Gene3D" id="2.40.420.20">
    <property type="match status" value="1"/>
</dbReference>
<evidence type="ECO:0000313" key="4">
    <source>
        <dbReference type="EMBL" id="TCZ71062.1"/>
    </source>
</evidence>
<dbReference type="PANTHER" id="PTHR30469">
    <property type="entry name" value="MULTIDRUG RESISTANCE PROTEIN MDTA"/>
    <property type="match status" value="1"/>
</dbReference>
<feature type="coiled-coil region" evidence="1">
    <location>
        <begin position="119"/>
        <end position="174"/>
    </location>
</feature>
<dbReference type="GO" id="GO:1990281">
    <property type="term" value="C:efflux pump complex"/>
    <property type="evidence" value="ECO:0007669"/>
    <property type="project" value="TreeGrafter"/>
</dbReference>
<proteinExistence type="predicted"/>
<accession>A0A4R4DYY3</accession>
<gene>
    <name evidence="4" type="ORF">E0485_22800</name>
</gene>
<evidence type="ECO:0000256" key="2">
    <source>
        <dbReference type="SAM" id="MobiDB-lite"/>
    </source>
</evidence>
<keyword evidence="1" id="KW-0175">Coiled coil</keyword>
<sequence>MSLKWWTGNSSSKSKLPMGKILLAGMLSCALILTSGCSLLPKEADEEVLPTINPLKLSKKPEHDVVKGPLEITVKGVGRVMSLKEEQLSFSQDNKKIKAVYVQSGEQVEAGQVIAELDIADLESDLRLLRLEKKKAELALKESFRGGEKTDEQLEQEKLDLEMKLEKLTDMEKTVSEAKLVAPFSGTMFGVYVQKGDTVKAYSSVAVITDLSELTIGVKINNQEDLKKITLGMPVTVDMNSAGKVNGKVKQLPNPKSDNNNQGNGSFGGYGGGSDKESITDYLLIEVDKMPEGATRGTMLDATFVVQRIEDAILIPPSALRSSGGRNYVQVIDKDGNKQEVDVEVGIQKPTEVQIVKGLSVGQKVVGK</sequence>
<dbReference type="InterPro" id="IPR058627">
    <property type="entry name" value="MdtA-like_C"/>
</dbReference>
<evidence type="ECO:0000259" key="3">
    <source>
        <dbReference type="Pfam" id="PF25967"/>
    </source>
</evidence>
<dbReference type="OrthoDB" id="9765657at2"/>
<evidence type="ECO:0000313" key="5">
    <source>
        <dbReference type="Proteomes" id="UP000295418"/>
    </source>
</evidence>
<comment type="caution">
    <text evidence="4">The sequence shown here is derived from an EMBL/GenBank/DDBJ whole genome shotgun (WGS) entry which is preliminary data.</text>
</comment>
<dbReference type="GO" id="GO:0015562">
    <property type="term" value="F:efflux transmembrane transporter activity"/>
    <property type="evidence" value="ECO:0007669"/>
    <property type="project" value="TreeGrafter"/>
</dbReference>
<dbReference type="AlphaFoldDB" id="A0A4R4DYY3"/>
<reference evidence="4 5" key="1">
    <citation type="submission" date="2019-03" db="EMBL/GenBank/DDBJ databases">
        <authorList>
            <person name="Kim M.K.M."/>
        </authorList>
    </citation>
    <scope>NUCLEOTIDE SEQUENCE [LARGE SCALE GENOMIC DNA]</scope>
    <source>
        <strain evidence="4 5">18JY21-1</strain>
    </source>
</reference>
<dbReference type="Proteomes" id="UP000295418">
    <property type="component" value="Unassembled WGS sequence"/>
</dbReference>